<name>A0A0A9C3W1_ARUDO</name>
<protein>
    <submittedName>
        <fullName evidence="1">Uncharacterized protein</fullName>
    </submittedName>
</protein>
<evidence type="ECO:0000313" key="1">
    <source>
        <dbReference type="EMBL" id="JAD70989.1"/>
    </source>
</evidence>
<reference evidence="1" key="2">
    <citation type="journal article" date="2015" name="Data Brief">
        <title>Shoot transcriptome of the giant reed, Arundo donax.</title>
        <authorList>
            <person name="Barrero R.A."/>
            <person name="Guerrero F.D."/>
            <person name="Moolhuijzen P."/>
            <person name="Goolsby J.A."/>
            <person name="Tidwell J."/>
            <person name="Bellgard S.E."/>
            <person name="Bellgard M.I."/>
        </authorList>
    </citation>
    <scope>NUCLEOTIDE SEQUENCE</scope>
    <source>
        <tissue evidence="1">Shoot tissue taken approximately 20 cm above the soil surface</tissue>
    </source>
</reference>
<dbReference type="AlphaFoldDB" id="A0A0A9C3W1"/>
<proteinExistence type="predicted"/>
<dbReference type="EMBL" id="GBRH01226906">
    <property type="protein sequence ID" value="JAD70989.1"/>
    <property type="molecule type" value="Transcribed_RNA"/>
</dbReference>
<accession>A0A0A9C3W1</accession>
<sequence length="26" mass="2936">MCDSCQTVVATCIFGRLIRALLAYWT</sequence>
<organism evidence="1">
    <name type="scientific">Arundo donax</name>
    <name type="common">Giant reed</name>
    <name type="synonym">Donax arundinaceus</name>
    <dbReference type="NCBI Taxonomy" id="35708"/>
    <lineage>
        <taxon>Eukaryota</taxon>
        <taxon>Viridiplantae</taxon>
        <taxon>Streptophyta</taxon>
        <taxon>Embryophyta</taxon>
        <taxon>Tracheophyta</taxon>
        <taxon>Spermatophyta</taxon>
        <taxon>Magnoliopsida</taxon>
        <taxon>Liliopsida</taxon>
        <taxon>Poales</taxon>
        <taxon>Poaceae</taxon>
        <taxon>PACMAD clade</taxon>
        <taxon>Arundinoideae</taxon>
        <taxon>Arundineae</taxon>
        <taxon>Arundo</taxon>
    </lineage>
</organism>
<reference evidence="1" key="1">
    <citation type="submission" date="2014-09" db="EMBL/GenBank/DDBJ databases">
        <authorList>
            <person name="Magalhaes I.L.F."/>
            <person name="Oliveira U."/>
            <person name="Santos F.R."/>
            <person name="Vidigal T.H.D.A."/>
            <person name="Brescovit A.D."/>
            <person name="Santos A.J."/>
        </authorList>
    </citation>
    <scope>NUCLEOTIDE SEQUENCE</scope>
    <source>
        <tissue evidence="1">Shoot tissue taken approximately 20 cm above the soil surface</tissue>
    </source>
</reference>